<gene>
    <name evidence="3" type="primary">nfdA_2</name>
    <name evidence="3" type="ORF">SV7mr_30880</name>
</gene>
<reference evidence="3 4" key="1">
    <citation type="submission" date="2019-02" db="EMBL/GenBank/DDBJ databases">
        <title>Deep-cultivation of Planctomycetes and their phenomic and genomic characterization uncovers novel biology.</title>
        <authorList>
            <person name="Wiegand S."/>
            <person name="Jogler M."/>
            <person name="Boedeker C."/>
            <person name="Pinto D."/>
            <person name="Vollmers J."/>
            <person name="Rivas-Marin E."/>
            <person name="Kohn T."/>
            <person name="Peeters S.H."/>
            <person name="Heuer A."/>
            <person name="Rast P."/>
            <person name="Oberbeckmann S."/>
            <person name="Bunk B."/>
            <person name="Jeske O."/>
            <person name="Meyerdierks A."/>
            <person name="Storesund J.E."/>
            <person name="Kallscheuer N."/>
            <person name="Luecker S."/>
            <person name="Lage O.M."/>
            <person name="Pohl T."/>
            <person name="Merkel B.J."/>
            <person name="Hornburger P."/>
            <person name="Mueller R.-W."/>
            <person name="Bruemmer F."/>
            <person name="Labrenz M."/>
            <person name="Spormann A.M."/>
            <person name="Op den Camp H."/>
            <person name="Overmann J."/>
            <person name="Amann R."/>
            <person name="Jetten M.S.M."/>
            <person name="Mascher T."/>
            <person name="Medema M.H."/>
            <person name="Devos D.P."/>
            <person name="Kaster A.-K."/>
            <person name="Ovreas L."/>
            <person name="Rohde M."/>
            <person name="Galperin M.Y."/>
            <person name="Jogler C."/>
        </authorList>
    </citation>
    <scope>NUCLEOTIDE SEQUENCE [LARGE SCALE GENOMIC DNA]</scope>
    <source>
        <strain evidence="3 4">SV_7m_r</strain>
    </source>
</reference>
<dbReference type="InterPro" id="IPR011059">
    <property type="entry name" value="Metal-dep_hydrolase_composite"/>
</dbReference>
<dbReference type="Gene3D" id="2.30.40.10">
    <property type="entry name" value="Urease, subunit C, domain 1"/>
    <property type="match status" value="1"/>
</dbReference>
<dbReference type="SUPFAM" id="SSF51338">
    <property type="entry name" value="Composite domain of metallo-dependent hydrolases"/>
    <property type="match status" value="1"/>
</dbReference>
<dbReference type="InterPro" id="IPR032466">
    <property type="entry name" value="Metal_Hydrolase"/>
</dbReference>
<feature type="signal peptide" evidence="1">
    <location>
        <begin position="1"/>
        <end position="21"/>
    </location>
</feature>
<name>A0A517SWQ0_9BACT</name>
<dbReference type="PANTHER" id="PTHR22642">
    <property type="entry name" value="IMIDAZOLONEPROPIONASE"/>
    <property type="match status" value="1"/>
</dbReference>
<accession>A0A517SWQ0</accession>
<dbReference type="Gene3D" id="3.10.310.70">
    <property type="match status" value="1"/>
</dbReference>
<dbReference type="AlphaFoldDB" id="A0A517SWQ0"/>
<organism evidence="3 4">
    <name type="scientific">Stieleria bergensis</name>
    <dbReference type="NCBI Taxonomy" id="2528025"/>
    <lineage>
        <taxon>Bacteria</taxon>
        <taxon>Pseudomonadati</taxon>
        <taxon>Planctomycetota</taxon>
        <taxon>Planctomycetia</taxon>
        <taxon>Pirellulales</taxon>
        <taxon>Pirellulaceae</taxon>
        <taxon>Stieleria</taxon>
    </lineage>
</organism>
<evidence type="ECO:0000313" key="3">
    <source>
        <dbReference type="EMBL" id="QDT60564.1"/>
    </source>
</evidence>
<keyword evidence="1" id="KW-0732">Signal</keyword>
<dbReference type="SUPFAM" id="SSF51556">
    <property type="entry name" value="Metallo-dependent hydrolases"/>
    <property type="match status" value="1"/>
</dbReference>
<dbReference type="EC" id="3.5.1.91" evidence="3"/>
<feature type="chain" id="PRO_5021823823" evidence="1">
    <location>
        <begin position="22"/>
        <end position="607"/>
    </location>
</feature>
<keyword evidence="4" id="KW-1185">Reference proteome</keyword>
<evidence type="ECO:0000313" key="4">
    <source>
        <dbReference type="Proteomes" id="UP000315003"/>
    </source>
</evidence>
<dbReference type="Gene3D" id="3.20.20.140">
    <property type="entry name" value="Metal-dependent hydrolases"/>
    <property type="match status" value="1"/>
</dbReference>
<evidence type="ECO:0000259" key="2">
    <source>
        <dbReference type="Pfam" id="PF07969"/>
    </source>
</evidence>
<dbReference type="GO" id="GO:0016810">
    <property type="term" value="F:hydrolase activity, acting on carbon-nitrogen (but not peptide) bonds"/>
    <property type="evidence" value="ECO:0007669"/>
    <property type="project" value="InterPro"/>
</dbReference>
<keyword evidence="3" id="KW-0378">Hydrolase</keyword>
<dbReference type="InterPro" id="IPR033932">
    <property type="entry name" value="YtcJ-like"/>
</dbReference>
<dbReference type="EMBL" id="CP036272">
    <property type="protein sequence ID" value="QDT60564.1"/>
    <property type="molecule type" value="Genomic_DNA"/>
</dbReference>
<proteinExistence type="predicted"/>
<evidence type="ECO:0000256" key="1">
    <source>
        <dbReference type="SAM" id="SignalP"/>
    </source>
</evidence>
<dbReference type="CDD" id="cd01300">
    <property type="entry name" value="YtcJ_like"/>
    <property type="match status" value="1"/>
</dbReference>
<feature type="domain" description="Amidohydrolase 3" evidence="2">
    <location>
        <begin position="89"/>
        <end position="577"/>
    </location>
</feature>
<sequence precursor="true">MNRIAFIVLVVAFATANRVIAQQPDYTGQPNDTFVPEEADVADTILFNADIYTGVESQSNANACAIADGRFVRVGDRAEVEQLRTDKTKVIDLQGRTVIPGLNDSHIHAVRGGRFYNLELRWDGVRSLKEGLEMIREQVARTPKGQWVRVIGGWSPYQFEERRLPTVAELNEVAPDTPVYVMFLYSVGFLNQSGCEALGITEDTQPPNDQSRYVFTDGGAELYAEPNAMILYKTIGALPAMSVNDQINSTKHWYHELARFGLTSVVDAGGGGHNFPDNYIATEVLARRGEMPMRVSVYLFPQTPGKEFVDFRRWLQANERDYNDAMRTLHGYTVRGGGEYLVWAAGDFENFLSPRPELEPDMREQLLPVARLLLRNNWPIRQHATYDESIRQLLDVFEELDQNEIDFAGRRWAIDHAETISPESIARVKALGGGVAIQNRMAFAGEYFLQRYGEEVTAQSPPLRKLVDSGIPLGAGTDATRVSSYNPWLSLYWMVAGKTVGGTRLYPKENCLTRDEALRLYTTGSAWFSGEDGIKGRIAPGQFADLTVLSDDYFSVDAEQIKDIESLLTMVDGRATYASKEFAELDPELPAVSPTWSPVAHFGGYAK</sequence>
<dbReference type="Pfam" id="PF07969">
    <property type="entry name" value="Amidohydro_3"/>
    <property type="match status" value="1"/>
</dbReference>
<dbReference type="InterPro" id="IPR013108">
    <property type="entry name" value="Amidohydro_3"/>
</dbReference>
<dbReference type="PANTHER" id="PTHR22642:SF21">
    <property type="entry name" value="PERIPLASMIC PROTEIN"/>
    <property type="match status" value="1"/>
</dbReference>
<dbReference type="Proteomes" id="UP000315003">
    <property type="component" value="Chromosome"/>
</dbReference>
<protein>
    <submittedName>
        <fullName evidence="3">N-substituted formamide deformylase</fullName>
        <ecNumber evidence="3">3.5.1.91</ecNumber>
    </submittedName>
</protein>